<dbReference type="Gene3D" id="1.10.1380.10">
    <property type="entry name" value="Neutral endopeptidase , domain2"/>
    <property type="match status" value="2"/>
</dbReference>
<evidence type="ECO:0000259" key="10">
    <source>
        <dbReference type="Pfam" id="PF05649"/>
    </source>
</evidence>
<organism evidence="11 12">
    <name type="scientific">Porites evermanni</name>
    <dbReference type="NCBI Taxonomy" id="104178"/>
    <lineage>
        <taxon>Eukaryota</taxon>
        <taxon>Metazoa</taxon>
        <taxon>Cnidaria</taxon>
        <taxon>Anthozoa</taxon>
        <taxon>Hexacorallia</taxon>
        <taxon>Scleractinia</taxon>
        <taxon>Fungiina</taxon>
        <taxon>Poritidae</taxon>
        <taxon>Porites</taxon>
    </lineage>
</organism>
<evidence type="ECO:0000256" key="6">
    <source>
        <dbReference type="ARBA" id="ARBA00023049"/>
    </source>
</evidence>
<dbReference type="PANTHER" id="PTHR11733">
    <property type="entry name" value="ZINC METALLOPROTEASE FAMILY M13 NEPRILYSIN-RELATED"/>
    <property type="match status" value="1"/>
</dbReference>
<evidence type="ECO:0000256" key="4">
    <source>
        <dbReference type="ARBA" id="ARBA00022801"/>
    </source>
</evidence>
<evidence type="ECO:0000256" key="8">
    <source>
        <dbReference type="SAM" id="SignalP"/>
    </source>
</evidence>
<gene>
    <name evidence="11" type="ORF">PEVE_00029701</name>
</gene>
<reference evidence="11 12" key="1">
    <citation type="submission" date="2022-05" db="EMBL/GenBank/DDBJ databases">
        <authorList>
            <consortium name="Genoscope - CEA"/>
            <person name="William W."/>
        </authorList>
    </citation>
    <scope>NUCLEOTIDE SEQUENCE [LARGE SCALE GENOMIC DNA]</scope>
</reference>
<keyword evidence="7" id="KW-0472">Membrane</keyword>
<keyword evidence="7" id="KW-1133">Transmembrane helix</keyword>
<dbReference type="EMBL" id="CALNXI010000417">
    <property type="protein sequence ID" value="CAH3026703.1"/>
    <property type="molecule type" value="Genomic_DNA"/>
</dbReference>
<keyword evidence="8" id="KW-0732">Signal</keyword>
<dbReference type="Pfam" id="PF01431">
    <property type="entry name" value="Peptidase_M13"/>
    <property type="match status" value="1"/>
</dbReference>
<keyword evidence="5" id="KW-0862">Zinc</keyword>
<evidence type="ECO:0000256" key="7">
    <source>
        <dbReference type="SAM" id="Phobius"/>
    </source>
</evidence>
<dbReference type="Gene3D" id="3.40.390.10">
    <property type="entry name" value="Collagenase (Catalytic Domain)"/>
    <property type="match status" value="2"/>
</dbReference>
<evidence type="ECO:0000256" key="3">
    <source>
        <dbReference type="ARBA" id="ARBA00022723"/>
    </source>
</evidence>
<keyword evidence="2" id="KW-0645">Protease</keyword>
<feature type="chain" id="PRO_5047317436" description="Endothelin-converting enzyme 1" evidence="8">
    <location>
        <begin position="20"/>
        <end position="882"/>
    </location>
</feature>
<evidence type="ECO:0000259" key="9">
    <source>
        <dbReference type="Pfam" id="PF01431"/>
    </source>
</evidence>
<dbReference type="PRINTS" id="PR00786">
    <property type="entry name" value="NEPRILYSIN"/>
</dbReference>
<feature type="domain" description="Peptidase M13 N-terminal" evidence="10">
    <location>
        <begin position="345"/>
        <end position="619"/>
    </location>
</feature>
<evidence type="ECO:0008006" key="13">
    <source>
        <dbReference type="Google" id="ProtNLM"/>
    </source>
</evidence>
<dbReference type="InterPro" id="IPR000718">
    <property type="entry name" value="Peptidase_M13"/>
</dbReference>
<feature type="transmembrane region" description="Helical" evidence="7">
    <location>
        <begin position="89"/>
        <end position="110"/>
    </location>
</feature>
<proteinExistence type="predicted"/>
<dbReference type="InterPro" id="IPR024079">
    <property type="entry name" value="MetalloPept_cat_dom_sf"/>
</dbReference>
<sequence length="882" mass="100317">LTVIVLFCFSLVAPKICKTALCYEISKDVSNQLDKSVDPCEDFYSYTCGGFFKSHKLGANKSHVTAFTSVNNDNLKVLRRALQNSSFNYSQVGIIFILLLLHAYIVYMYMHTYIRISRRSRAVKAKKCTKNVSIKKTIKIYNSCLNTTAINNQGKDPLVKLIEKYGGWTVTYTNLSNISPEELMGRVLRELNVQTLLKVAVTTDLYDSNKNILKFGKGMLFSVEQAFAGRDERRAPLKTPAWEAIANPLPGQYLTHAHSHITRAVAAMDSCFALIMVHQHGDMAVRVREILARPWQLFKKLRETFWKISSNLRKALPGLDLSIQPYQAQTPSQSLQIHEISISLNNLIIMPSQLGMGPSYYKEKPENVKVQEAYKAYMRTIGSLLGGHPYTVATRMDEIYNLEKKLAKAYDPETFSEDMIETVKQYHRSGRSLDSLEKTLSAFSDASGFTISFIERYLNTAFSNQRKTFSGSEEVFYVQKEDGDAPIFKSIHATYTSYLRSDVIKNYIIWQVVSKYVVAMPEVFVKAKLKFAEALAGVREYQRWSACIQGLMAPMDMTIARMFVDAHFDENTKSTVKDMTTRVRKSFINNLGSQDWMDKSTKDAAKEKANAIKEDVGYPSFIKDDSKLDALYSMLIVSDDFFDNTLALNKMVVQKNLGMLGQPVDRNKWLNGPAQINAYYSPQQNRIVFLAGILQSPFYKKNYPKYFNYGSLGMIIGHELTHGFDSSGRLFDKDGNLKDWWSQSSTTNFVYKAYCLVDQYNNYEVFGHDIDGKQTLNENIADNGGIKLAYDAYKSWVSDNEKEGQLPDLNLSVDQLFFIGFATPWCSVYKKDAALFQLRTDVHSYNKYRVIGSLSNFERFSKAFSCSSSKEMNRGGDKCAVW</sequence>
<feature type="domain" description="Peptidase M13 C-terminal" evidence="9">
    <location>
        <begin position="677"/>
        <end position="874"/>
    </location>
</feature>
<keyword evidence="3" id="KW-0479">Metal-binding</keyword>
<evidence type="ECO:0000313" key="11">
    <source>
        <dbReference type="EMBL" id="CAH3026703.1"/>
    </source>
</evidence>
<dbReference type="PANTHER" id="PTHR11733:SF240">
    <property type="entry name" value="GH14155P-RELATED"/>
    <property type="match status" value="1"/>
</dbReference>
<keyword evidence="6" id="KW-0482">Metalloprotease</keyword>
<dbReference type="Pfam" id="PF05649">
    <property type="entry name" value="Peptidase_M13_N"/>
    <property type="match status" value="2"/>
</dbReference>
<comment type="caution">
    <text evidence="11">The sequence shown here is derived from an EMBL/GenBank/DDBJ whole genome shotgun (WGS) entry which is preliminary data.</text>
</comment>
<dbReference type="InterPro" id="IPR042089">
    <property type="entry name" value="Peptidase_M13_dom_2"/>
</dbReference>
<evidence type="ECO:0000256" key="5">
    <source>
        <dbReference type="ARBA" id="ARBA00022833"/>
    </source>
</evidence>
<dbReference type="PROSITE" id="PS51885">
    <property type="entry name" value="NEPRILYSIN"/>
    <property type="match status" value="1"/>
</dbReference>
<evidence type="ECO:0000256" key="2">
    <source>
        <dbReference type="ARBA" id="ARBA00022670"/>
    </source>
</evidence>
<dbReference type="InterPro" id="IPR018497">
    <property type="entry name" value="Peptidase_M13_C"/>
</dbReference>
<evidence type="ECO:0000256" key="1">
    <source>
        <dbReference type="ARBA" id="ARBA00001947"/>
    </source>
</evidence>
<dbReference type="InterPro" id="IPR008753">
    <property type="entry name" value="Peptidase_M13_N"/>
</dbReference>
<evidence type="ECO:0000313" key="12">
    <source>
        <dbReference type="Proteomes" id="UP001159427"/>
    </source>
</evidence>
<accession>A0ABN8MBD9</accession>
<feature type="domain" description="Peptidase M13 N-terminal" evidence="10">
    <location>
        <begin position="39"/>
        <end position="223"/>
    </location>
</feature>
<keyword evidence="4" id="KW-0378">Hydrolase</keyword>
<keyword evidence="7" id="KW-0812">Transmembrane</keyword>
<protein>
    <recommendedName>
        <fullName evidence="13">Endothelin-converting enzyme 1</fullName>
    </recommendedName>
</protein>
<dbReference type="Proteomes" id="UP001159427">
    <property type="component" value="Unassembled WGS sequence"/>
</dbReference>
<feature type="non-terminal residue" evidence="11">
    <location>
        <position position="1"/>
    </location>
</feature>
<comment type="cofactor">
    <cofactor evidence="1">
        <name>Zn(2+)</name>
        <dbReference type="ChEBI" id="CHEBI:29105"/>
    </cofactor>
</comment>
<dbReference type="SUPFAM" id="SSF55486">
    <property type="entry name" value="Metalloproteases ('zincins'), catalytic domain"/>
    <property type="match status" value="2"/>
</dbReference>
<dbReference type="CDD" id="cd08662">
    <property type="entry name" value="M13"/>
    <property type="match status" value="1"/>
</dbReference>
<keyword evidence="12" id="KW-1185">Reference proteome</keyword>
<name>A0ABN8MBD9_9CNID</name>
<feature type="signal peptide" evidence="8">
    <location>
        <begin position="1"/>
        <end position="19"/>
    </location>
</feature>